<evidence type="ECO:0000313" key="2">
    <source>
        <dbReference type="EMBL" id="KMP06384.1"/>
    </source>
</evidence>
<proteinExistence type="predicted"/>
<reference evidence="3" key="1">
    <citation type="journal article" date="2010" name="Genome Res.">
        <title>Population genomic sequencing of Coccidioides fungi reveals recent hybridization and transposon control.</title>
        <authorList>
            <person name="Neafsey D.E."/>
            <person name="Barker B.M."/>
            <person name="Sharpton T.J."/>
            <person name="Stajich J.E."/>
            <person name="Park D.J."/>
            <person name="Whiston E."/>
            <person name="Hung C.-Y."/>
            <person name="McMahan C."/>
            <person name="White J."/>
            <person name="Sykes S."/>
            <person name="Heiman D."/>
            <person name="Young S."/>
            <person name="Zeng Q."/>
            <person name="Abouelleil A."/>
            <person name="Aftuck L."/>
            <person name="Bessette D."/>
            <person name="Brown A."/>
            <person name="FitzGerald M."/>
            <person name="Lui A."/>
            <person name="Macdonald J.P."/>
            <person name="Priest M."/>
            <person name="Orbach M.J."/>
            <person name="Galgiani J.N."/>
            <person name="Kirkland T.N."/>
            <person name="Cole G.T."/>
            <person name="Birren B.W."/>
            <person name="Henn M.R."/>
            <person name="Taylor J.W."/>
            <person name="Rounsley S.D."/>
        </authorList>
    </citation>
    <scope>NUCLEOTIDE SEQUENCE [LARGE SCALE GENOMIC DNA]</scope>
    <source>
        <strain evidence="3">RMSCC 2394</strain>
    </source>
</reference>
<dbReference type="STRING" id="404692.A0A0J6YH32"/>
<evidence type="ECO:0000313" key="3">
    <source>
        <dbReference type="Proteomes" id="UP000054565"/>
    </source>
</evidence>
<protein>
    <submittedName>
        <fullName evidence="2">Uncharacterized protein</fullName>
    </submittedName>
</protein>
<organism evidence="2 3">
    <name type="scientific">Coccidioides immitis RMSCC 2394</name>
    <dbReference type="NCBI Taxonomy" id="404692"/>
    <lineage>
        <taxon>Eukaryota</taxon>
        <taxon>Fungi</taxon>
        <taxon>Dikarya</taxon>
        <taxon>Ascomycota</taxon>
        <taxon>Pezizomycotina</taxon>
        <taxon>Eurotiomycetes</taxon>
        <taxon>Eurotiomycetidae</taxon>
        <taxon>Onygenales</taxon>
        <taxon>Onygenaceae</taxon>
        <taxon>Coccidioides</taxon>
    </lineage>
</organism>
<dbReference type="Proteomes" id="UP000054565">
    <property type="component" value="Unassembled WGS sequence"/>
</dbReference>
<accession>A0A0J6YH32</accession>
<dbReference type="EMBL" id="DS028096">
    <property type="protein sequence ID" value="KMP06384.1"/>
    <property type="molecule type" value="Genomic_DNA"/>
</dbReference>
<dbReference type="AlphaFoldDB" id="A0A0J6YH32"/>
<feature type="region of interest" description="Disordered" evidence="1">
    <location>
        <begin position="173"/>
        <end position="192"/>
    </location>
</feature>
<feature type="region of interest" description="Disordered" evidence="1">
    <location>
        <begin position="1"/>
        <end position="21"/>
    </location>
</feature>
<name>A0A0J6YH32_COCIT</name>
<feature type="region of interest" description="Disordered" evidence="1">
    <location>
        <begin position="142"/>
        <end position="166"/>
    </location>
</feature>
<gene>
    <name evidence="2" type="ORF">CIRG_06065</name>
</gene>
<sequence length="226" mass="23546">MSGDFSLGVHGNMSQQEGSTMGLGRADRRTLVLLGQVLALGRHRAFSPAHSTFLVLSGKHILQLEPVESYLSFCNTGGQVVNGHGSTVARNPTILKGRTRPIIDTIAWGDILFGTIDALVSKPLQNIASSLVYKANNVPNQPAASQTGLPPVPAQQGSQQAFGGYPHLNPQYGGLGGLGTHHQTGASQTHHQGGGYGNYGAGFGTNYYGNTGRGGGWGGSYYTGKG</sequence>
<evidence type="ECO:0000256" key="1">
    <source>
        <dbReference type="SAM" id="MobiDB-lite"/>
    </source>
</evidence>